<keyword evidence="1" id="KW-1185">Reference proteome</keyword>
<accession>A0A7E4URB7</accession>
<dbReference type="Proteomes" id="UP000492821">
    <property type="component" value="Unassembled WGS sequence"/>
</dbReference>
<sequence length="93" mass="10684">MQSNRLRNTDRWPFDLCCGFNGVLFIELKTEKKKVKLPIVTVFGAVVERIYKLTKSKINGQIECIQIVFPKESSALKEKICQIKAKVGIEVFH</sequence>
<organism evidence="1 2">
    <name type="scientific">Panagrellus redivivus</name>
    <name type="common">Microworm</name>
    <dbReference type="NCBI Taxonomy" id="6233"/>
    <lineage>
        <taxon>Eukaryota</taxon>
        <taxon>Metazoa</taxon>
        <taxon>Ecdysozoa</taxon>
        <taxon>Nematoda</taxon>
        <taxon>Chromadorea</taxon>
        <taxon>Rhabditida</taxon>
        <taxon>Tylenchina</taxon>
        <taxon>Panagrolaimomorpha</taxon>
        <taxon>Panagrolaimoidea</taxon>
        <taxon>Panagrolaimidae</taxon>
        <taxon>Panagrellus</taxon>
    </lineage>
</organism>
<evidence type="ECO:0000313" key="2">
    <source>
        <dbReference type="WBParaSite" id="Pan_g11546.t1"/>
    </source>
</evidence>
<reference evidence="2" key="2">
    <citation type="submission" date="2020-10" db="UniProtKB">
        <authorList>
            <consortium name="WormBaseParasite"/>
        </authorList>
    </citation>
    <scope>IDENTIFICATION</scope>
</reference>
<reference evidence="1" key="1">
    <citation type="journal article" date="2013" name="Genetics">
        <title>The draft genome and transcriptome of Panagrellus redivivus are shaped by the harsh demands of a free-living lifestyle.</title>
        <authorList>
            <person name="Srinivasan J."/>
            <person name="Dillman A.R."/>
            <person name="Macchietto M.G."/>
            <person name="Heikkinen L."/>
            <person name="Lakso M."/>
            <person name="Fracchia K.M."/>
            <person name="Antoshechkin I."/>
            <person name="Mortazavi A."/>
            <person name="Wong G."/>
            <person name="Sternberg P.W."/>
        </authorList>
    </citation>
    <scope>NUCLEOTIDE SEQUENCE [LARGE SCALE GENOMIC DNA]</scope>
    <source>
        <strain evidence="1">MT8872</strain>
    </source>
</reference>
<dbReference type="WBParaSite" id="Pan_g11546.t1">
    <property type="protein sequence ID" value="Pan_g11546.t1"/>
    <property type="gene ID" value="Pan_g11546"/>
</dbReference>
<evidence type="ECO:0000313" key="1">
    <source>
        <dbReference type="Proteomes" id="UP000492821"/>
    </source>
</evidence>
<proteinExistence type="predicted"/>
<dbReference type="AlphaFoldDB" id="A0A7E4URB7"/>
<name>A0A7E4URB7_PANRE</name>
<protein>
    <submittedName>
        <fullName evidence="2">Uncharacterized protein</fullName>
    </submittedName>
</protein>